<dbReference type="Pfam" id="PF00293">
    <property type="entry name" value="NUDIX"/>
    <property type="match status" value="1"/>
</dbReference>
<evidence type="ECO:0000256" key="6">
    <source>
        <dbReference type="RuleBase" id="RU003476"/>
    </source>
</evidence>
<dbReference type="PANTHER" id="PTHR43758">
    <property type="entry name" value="7,8-DIHYDRO-8-OXOGUANINE TRIPHOSPHATASE"/>
    <property type="match status" value="1"/>
</dbReference>
<dbReference type="InterPro" id="IPR000086">
    <property type="entry name" value="NUDIX_hydrolase_dom"/>
</dbReference>
<dbReference type="GO" id="GO:0005737">
    <property type="term" value="C:cytoplasm"/>
    <property type="evidence" value="ECO:0007669"/>
    <property type="project" value="TreeGrafter"/>
</dbReference>
<dbReference type="Gene3D" id="3.90.79.10">
    <property type="entry name" value="Nucleoside Triphosphate Pyrophosphohydrolase"/>
    <property type="match status" value="1"/>
</dbReference>
<keyword evidence="3" id="KW-0479">Metal-binding</keyword>
<dbReference type="InterPro" id="IPR020476">
    <property type="entry name" value="Nudix_hydrolase"/>
</dbReference>
<sequence>MEQFIDPQGQKVKLVLGKEERFTEEAGHVLVLPRFQQQWVLTEHRDRGYEFPGGKVENGETTKDAAIREVWEETGAHIGTIVYIGQYQVEGQSGTSFCKDIFAGIVTDMEEKDCYKETKGPLLLKELPAALKEDPRFSFIMKDEVVPKATAYAIGQGILS</sequence>
<dbReference type="NCBIfam" id="TIGR02705">
    <property type="entry name" value="nudix_YtkD"/>
    <property type="match status" value="1"/>
</dbReference>
<name>A0A268P2H4_SHOCL</name>
<comment type="cofactor">
    <cofactor evidence="1">
        <name>Mg(2+)</name>
        <dbReference type="ChEBI" id="CHEBI:18420"/>
    </cofactor>
</comment>
<dbReference type="PANTHER" id="PTHR43758:SF8">
    <property type="entry name" value="8-OXO-DGTP DIPHOSPHATASE YTKD-RELATED"/>
    <property type="match status" value="1"/>
</dbReference>
<dbReference type="InterPro" id="IPR014078">
    <property type="entry name" value="Nudix_YtkD"/>
</dbReference>
<evidence type="ECO:0000256" key="1">
    <source>
        <dbReference type="ARBA" id="ARBA00001946"/>
    </source>
</evidence>
<proteinExistence type="inferred from homology"/>
<dbReference type="GO" id="GO:0016818">
    <property type="term" value="F:hydrolase activity, acting on acid anhydrides, in phosphorus-containing anhydrides"/>
    <property type="evidence" value="ECO:0007669"/>
    <property type="project" value="TreeGrafter"/>
</dbReference>
<dbReference type="RefSeq" id="WP_011247726.1">
    <property type="nucleotide sequence ID" value="NZ_BOQQ01000002.1"/>
</dbReference>
<reference evidence="7 8" key="1">
    <citation type="submission" date="2017-07" db="EMBL/GenBank/DDBJ databases">
        <title>Isolation and whole genome analysis of endospore-forming bacteria from heroin.</title>
        <authorList>
            <person name="Kalinowski J."/>
            <person name="Ahrens B."/>
            <person name="Al-Dilaimi A."/>
            <person name="Winkler A."/>
            <person name="Wibberg D."/>
            <person name="Schleenbecker U."/>
            <person name="Ruckert C."/>
            <person name="Wolfel R."/>
            <person name="Grass G."/>
        </authorList>
    </citation>
    <scope>NUCLEOTIDE SEQUENCE [LARGE SCALE GENOMIC DNA]</scope>
    <source>
        <strain evidence="7 8">7539</strain>
    </source>
</reference>
<evidence type="ECO:0000313" key="8">
    <source>
        <dbReference type="Proteomes" id="UP000216207"/>
    </source>
</evidence>
<dbReference type="InterPro" id="IPR015797">
    <property type="entry name" value="NUDIX_hydrolase-like_dom_sf"/>
</dbReference>
<dbReference type="SUPFAM" id="SSF55811">
    <property type="entry name" value="Nudix"/>
    <property type="match status" value="1"/>
</dbReference>
<protein>
    <submittedName>
        <fullName evidence="7">Nucleoside triphosphatase YtkD</fullName>
    </submittedName>
</protein>
<keyword evidence="4 6" id="KW-0378">Hydrolase</keyword>
<dbReference type="Proteomes" id="UP000216207">
    <property type="component" value="Unassembled WGS sequence"/>
</dbReference>
<evidence type="ECO:0000256" key="2">
    <source>
        <dbReference type="ARBA" id="ARBA00005582"/>
    </source>
</evidence>
<dbReference type="GO" id="GO:0046872">
    <property type="term" value="F:metal ion binding"/>
    <property type="evidence" value="ECO:0007669"/>
    <property type="project" value="UniProtKB-KW"/>
</dbReference>
<gene>
    <name evidence="7" type="primary">ytkD</name>
    <name evidence="7" type="ORF">CHH72_06440</name>
</gene>
<evidence type="ECO:0000256" key="4">
    <source>
        <dbReference type="ARBA" id="ARBA00022801"/>
    </source>
</evidence>
<dbReference type="EMBL" id="NPCC01000006">
    <property type="protein sequence ID" value="PAE89888.1"/>
    <property type="molecule type" value="Genomic_DNA"/>
</dbReference>
<comment type="caution">
    <text evidence="7">The sequence shown here is derived from an EMBL/GenBank/DDBJ whole genome shotgun (WGS) entry which is preliminary data.</text>
</comment>
<dbReference type="InterPro" id="IPR020084">
    <property type="entry name" value="NUDIX_hydrolase_CS"/>
</dbReference>
<evidence type="ECO:0000313" key="7">
    <source>
        <dbReference type="EMBL" id="PAE89888.1"/>
    </source>
</evidence>
<dbReference type="CDD" id="cd04665">
    <property type="entry name" value="NUDIX_RppH"/>
    <property type="match status" value="1"/>
</dbReference>
<organism evidence="7 8">
    <name type="scientific">Shouchella clausii</name>
    <name type="common">Alkalihalobacillus clausii</name>
    <dbReference type="NCBI Taxonomy" id="79880"/>
    <lineage>
        <taxon>Bacteria</taxon>
        <taxon>Bacillati</taxon>
        <taxon>Bacillota</taxon>
        <taxon>Bacilli</taxon>
        <taxon>Bacillales</taxon>
        <taxon>Bacillaceae</taxon>
        <taxon>Shouchella</taxon>
    </lineage>
</organism>
<dbReference type="PRINTS" id="PR00502">
    <property type="entry name" value="NUDIXFAMILY"/>
</dbReference>
<comment type="similarity">
    <text evidence="2 6">Belongs to the Nudix hydrolase family.</text>
</comment>
<evidence type="ECO:0000256" key="3">
    <source>
        <dbReference type="ARBA" id="ARBA00022723"/>
    </source>
</evidence>
<dbReference type="AlphaFoldDB" id="A0A268P2H4"/>
<dbReference type="PROSITE" id="PS51462">
    <property type="entry name" value="NUDIX"/>
    <property type="match status" value="1"/>
</dbReference>
<dbReference type="PROSITE" id="PS00893">
    <property type="entry name" value="NUDIX_BOX"/>
    <property type="match status" value="1"/>
</dbReference>
<keyword evidence="5" id="KW-0460">Magnesium</keyword>
<evidence type="ECO:0000256" key="5">
    <source>
        <dbReference type="ARBA" id="ARBA00022842"/>
    </source>
</evidence>
<accession>A0A268P2H4</accession>
<dbReference type="OMA" id="WVICRYG"/>